<comment type="caution">
    <text evidence="1">The sequence shown here is derived from an EMBL/GenBank/DDBJ whole genome shotgun (WGS) entry which is preliminary data.</text>
</comment>
<sequence>MANTFGPSMLAAPILSRKHYTHWAKRMKTMLKANGLWDMVTKNWKMMSSTQVHKRRRTRKNLKKIQELLPLSKAGEQRVVGRMEGSTEVAFQAKQRKKWDANDKKEGKRKFSLCPVYKKMNHVENDCWVKNKSKISCFKYKGHGTWPKVVISRWSDS</sequence>
<gene>
    <name evidence="1" type="ORF">Patl1_27231</name>
</gene>
<dbReference type="Proteomes" id="UP001164250">
    <property type="component" value="Chromosome 5"/>
</dbReference>
<evidence type="ECO:0000313" key="2">
    <source>
        <dbReference type="Proteomes" id="UP001164250"/>
    </source>
</evidence>
<dbReference type="EMBL" id="CM047901">
    <property type="protein sequence ID" value="KAJ0096757.1"/>
    <property type="molecule type" value="Genomic_DNA"/>
</dbReference>
<proteinExistence type="predicted"/>
<reference evidence="2" key="1">
    <citation type="journal article" date="2023" name="G3 (Bethesda)">
        <title>Genome assembly and association tests identify interacting loci associated with vigor, precocity, and sex in interspecific pistachio rootstocks.</title>
        <authorList>
            <person name="Palmer W."/>
            <person name="Jacygrad E."/>
            <person name="Sagayaradj S."/>
            <person name="Cavanaugh K."/>
            <person name="Han R."/>
            <person name="Bertier L."/>
            <person name="Beede B."/>
            <person name="Kafkas S."/>
            <person name="Golino D."/>
            <person name="Preece J."/>
            <person name="Michelmore R."/>
        </authorList>
    </citation>
    <scope>NUCLEOTIDE SEQUENCE [LARGE SCALE GENOMIC DNA]</scope>
</reference>
<protein>
    <submittedName>
        <fullName evidence="1">Uncharacterized protein</fullName>
    </submittedName>
</protein>
<accession>A0ACC1BD41</accession>
<keyword evidence="2" id="KW-1185">Reference proteome</keyword>
<organism evidence="1 2">
    <name type="scientific">Pistacia atlantica</name>
    <dbReference type="NCBI Taxonomy" id="434234"/>
    <lineage>
        <taxon>Eukaryota</taxon>
        <taxon>Viridiplantae</taxon>
        <taxon>Streptophyta</taxon>
        <taxon>Embryophyta</taxon>
        <taxon>Tracheophyta</taxon>
        <taxon>Spermatophyta</taxon>
        <taxon>Magnoliopsida</taxon>
        <taxon>eudicotyledons</taxon>
        <taxon>Gunneridae</taxon>
        <taxon>Pentapetalae</taxon>
        <taxon>rosids</taxon>
        <taxon>malvids</taxon>
        <taxon>Sapindales</taxon>
        <taxon>Anacardiaceae</taxon>
        <taxon>Pistacia</taxon>
    </lineage>
</organism>
<evidence type="ECO:0000313" key="1">
    <source>
        <dbReference type="EMBL" id="KAJ0096757.1"/>
    </source>
</evidence>
<name>A0ACC1BD41_9ROSI</name>